<comment type="caution">
    <text evidence="1">The sequence shown here is derived from an EMBL/GenBank/DDBJ whole genome shotgun (WGS) entry which is preliminary data.</text>
</comment>
<accession>A0A6L8RVZ6</accession>
<protein>
    <submittedName>
        <fullName evidence="1">Uncharacterized protein</fullName>
    </submittedName>
</protein>
<evidence type="ECO:0000313" key="2">
    <source>
        <dbReference type="Proteomes" id="UP000472916"/>
    </source>
</evidence>
<organism evidence="1 2">
    <name type="scientific">Dorea longicatena</name>
    <dbReference type="NCBI Taxonomy" id="88431"/>
    <lineage>
        <taxon>Bacteria</taxon>
        <taxon>Bacillati</taxon>
        <taxon>Bacillota</taxon>
        <taxon>Clostridia</taxon>
        <taxon>Lachnospirales</taxon>
        <taxon>Lachnospiraceae</taxon>
        <taxon>Dorea</taxon>
    </lineage>
</organism>
<reference evidence="1 2" key="1">
    <citation type="journal article" date="2019" name="Nat. Med.">
        <title>A library of human gut bacterial isolates paired with longitudinal multiomics data enables mechanistic microbiome research.</title>
        <authorList>
            <person name="Poyet M."/>
            <person name="Groussin M."/>
            <person name="Gibbons S.M."/>
            <person name="Avila-Pacheco J."/>
            <person name="Jiang X."/>
            <person name="Kearney S.M."/>
            <person name="Perrotta A.R."/>
            <person name="Berdy B."/>
            <person name="Zhao S."/>
            <person name="Lieberman T.D."/>
            <person name="Swanson P.K."/>
            <person name="Smith M."/>
            <person name="Roesemann S."/>
            <person name="Alexander J.E."/>
            <person name="Rich S.A."/>
            <person name="Livny J."/>
            <person name="Vlamakis H."/>
            <person name="Clish C."/>
            <person name="Bullock K."/>
            <person name="Deik A."/>
            <person name="Scott J."/>
            <person name="Pierce K.A."/>
            <person name="Xavier R.J."/>
            <person name="Alm E.J."/>
        </authorList>
    </citation>
    <scope>NUCLEOTIDE SEQUENCE [LARGE SCALE GENOMIC DNA]</scope>
    <source>
        <strain evidence="1 2">BIOML-A6</strain>
    </source>
</reference>
<dbReference type="EMBL" id="WWSC01000002">
    <property type="protein sequence ID" value="MZK40449.1"/>
    <property type="molecule type" value="Genomic_DNA"/>
</dbReference>
<proteinExistence type="predicted"/>
<gene>
    <name evidence="1" type="ORF">GT528_01715</name>
</gene>
<dbReference type="Proteomes" id="UP000472916">
    <property type="component" value="Unassembled WGS sequence"/>
</dbReference>
<evidence type="ECO:0000313" key="1">
    <source>
        <dbReference type="EMBL" id="MZK40449.1"/>
    </source>
</evidence>
<dbReference type="AlphaFoldDB" id="A0A6L8RVZ6"/>
<name>A0A6L8RVZ6_9FIRM</name>
<dbReference type="RefSeq" id="WP_130096504.1">
    <property type="nucleotide sequence ID" value="NZ_JAAILO010000012.1"/>
</dbReference>
<sequence length="100" mass="11245">MRILQFKVTGQNLSKDGDFSGIVAGTKGYLHTEYNFDSEWDGCKKAAVFSRYDKEYPVPIVNGKCAVPDEITGYKCWKVYLVGGKAGYRITTNEVEVYQS</sequence>